<evidence type="ECO:0000313" key="3">
    <source>
        <dbReference type="EMBL" id="TSJ43604.1"/>
    </source>
</evidence>
<gene>
    <name evidence="3" type="ORF">FO440_05275</name>
</gene>
<evidence type="ECO:0000313" key="4">
    <source>
        <dbReference type="Proteomes" id="UP000318733"/>
    </source>
</evidence>
<feature type="chain" id="PRO_5021966713" description="DUF6438 domain-containing protein" evidence="1">
    <location>
        <begin position="21"/>
        <end position="260"/>
    </location>
</feature>
<dbReference type="InterPro" id="IPR045497">
    <property type="entry name" value="DUF6438"/>
</dbReference>
<proteinExistence type="predicted"/>
<feature type="domain" description="DUF6438" evidence="2">
    <location>
        <begin position="125"/>
        <end position="227"/>
    </location>
</feature>
<organism evidence="3 4">
    <name type="scientific">Mucilaginibacter corticis</name>
    <dbReference type="NCBI Taxonomy" id="2597670"/>
    <lineage>
        <taxon>Bacteria</taxon>
        <taxon>Pseudomonadati</taxon>
        <taxon>Bacteroidota</taxon>
        <taxon>Sphingobacteriia</taxon>
        <taxon>Sphingobacteriales</taxon>
        <taxon>Sphingobacteriaceae</taxon>
        <taxon>Mucilaginibacter</taxon>
    </lineage>
</organism>
<name>A0A556MUI7_9SPHI</name>
<sequence length="260" mass="30310">MRKTFLIIFAFLSYATISFSQNIQIDSSLWISEHLDGIRFYENRMATDWNGYLHTYSYQINKDTVFIGDPISKQHSGAKFLISDQDNKSFILSPADTIAKLMSHNNSYHFTNIKFLRDTAIRFTRIHLNTGECFGTCPVLSIDINNNGTYYLKGGQYAGRYQGYFKGRLNTKQLDTLNDLIQNSLIEKMQGWKQKVDVNDTPPYNLTLYYNNKKLIVQTNWPPMVIENLLKFLTSSYEKITLLPDKEKHEFNEDDGMKYH</sequence>
<feature type="signal peptide" evidence="1">
    <location>
        <begin position="1"/>
        <end position="20"/>
    </location>
</feature>
<dbReference type="EMBL" id="VLPK01000001">
    <property type="protein sequence ID" value="TSJ43604.1"/>
    <property type="molecule type" value="Genomic_DNA"/>
</dbReference>
<dbReference type="Pfam" id="PF20033">
    <property type="entry name" value="DUF6438"/>
    <property type="match status" value="1"/>
</dbReference>
<evidence type="ECO:0000259" key="2">
    <source>
        <dbReference type="Pfam" id="PF20033"/>
    </source>
</evidence>
<protein>
    <recommendedName>
        <fullName evidence="2">DUF6438 domain-containing protein</fullName>
    </recommendedName>
</protein>
<dbReference type="AlphaFoldDB" id="A0A556MUI7"/>
<keyword evidence="4" id="KW-1185">Reference proteome</keyword>
<accession>A0A556MUI7</accession>
<reference evidence="3 4" key="1">
    <citation type="submission" date="2019-07" db="EMBL/GenBank/DDBJ databases">
        <authorList>
            <person name="Huq M.A."/>
        </authorList>
    </citation>
    <scope>NUCLEOTIDE SEQUENCE [LARGE SCALE GENOMIC DNA]</scope>
    <source>
        <strain evidence="3 4">MAH-19</strain>
    </source>
</reference>
<dbReference type="OrthoDB" id="7172369at2"/>
<comment type="caution">
    <text evidence="3">The sequence shown here is derived from an EMBL/GenBank/DDBJ whole genome shotgun (WGS) entry which is preliminary data.</text>
</comment>
<keyword evidence="1" id="KW-0732">Signal</keyword>
<dbReference type="Proteomes" id="UP000318733">
    <property type="component" value="Unassembled WGS sequence"/>
</dbReference>
<dbReference type="RefSeq" id="WP_144247170.1">
    <property type="nucleotide sequence ID" value="NZ_VLPK01000001.1"/>
</dbReference>
<evidence type="ECO:0000256" key="1">
    <source>
        <dbReference type="SAM" id="SignalP"/>
    </source>
</evidence>